<reference evidence="3 4" key="1">
    <citation type="journal article" date="2018" name="MBio">
        <title>Comparative Genomics Reveals the Core Gene Toolbox for the Fungus-Insect Symbiosis.</title>
        <authorList>
            <person name="Wang Y."/>
            <person name="Stata M."/>
            <person name="Wang W."/>
            <person name="Stajich J.E."/>
            <person name="White M.M."/>
            <person name="Moncalvo J.M."/>
        </authorList>
    </citation>
    <scope>NUCLEOTIDE SEQUENCE [LARGE SCALE GENOMIC DNA]</scope>
    <source>
        <strain evidence="3 4">AUS-77-4</strain>
    </source>
</reference>
<dbReference type="OrthoDB" id="5531780at2759"/>
<keyword evidence="4" id="KW-1185">Reference proteome</keyword>
<feature type="compositionally biased region" description="Polar residues" evidence="2">
    <location>
        <begin position="79"/>
        <end position="99"/>
    </location>
</feature>
<dbReference type="Gene3D" id="1.25.40.10">
    <property type="entry name" value="Tetratricopeptide repeat domain"/>
    <property type="match status" value="2"/>
</dbReference>
<dbReference type="Pfam" id="PF08238">
    <property type="entry name" value="Sel1"/>
    <property type="match status" value="7"/>
</dbReference>
<dbReference type="InterPro" id="IPR051726">
    <property type="entry name" value="Chitin_Synth_Reg"/>
</dbReference>
<evidence type="ECO:0000313" key="4">
    <source>
        <dbReference type="Proteomes" id="UP000245699"/>
    </source>
</evidence>
<sequence length="837" mass="94812">MQAHKNKNIPLSFLSKQHSDFVPVFAPKHLLKNRSSQISSQTVVNRFSFGSHGSSSRSFTIEHGLTTNSHNTGPKPDLQRNSKQSNISFEGSTNNQTHSKIYRSRSQSSSTLIFSKPIVSELCQQLGTDSLITIKQKKIQRRRSNTESFSEYWRRSRSRNSIDKNHQASITNPTQSNRKSIISDNTESEEFSQPRYNPERINKLLKIPNSPQKQTIKNLCGPSFISPASNITNSKNVHLNVKILKNEGKSPEPIHQQTNNPSNVNGSETHLQNKRDSQISKRKVPSIYLLNEIENCGIDFNSIDSEQNIIQNNEPSLQDMHQSNDELMVMLKPVCSQSSNETAANYTPPYERDDSLIFDKEYARISNGLLYLKDSKAKSFSEESTNSAVSNNGHILLKELKNFKESISNCDCANVDNLGHSTECEAELQDMYATYRKYNKSVMKMHDMFSGRDSKCLGMLQYGDIEGYNKKAKLLDSSIESQKKQLEFAKYLILASESLKDLSSFTKFKKLANYFKRKIPLFGKSDHNARVLELAIYWINRLSKTKLPEAMFIKANWTRKGEFGIKKSNKNALTIYKEASMLGHGPSALEAANYYEYKQKYKEALKWYIQASHLNEPVAAYRLSVAHLIGELGVVPNLRYAYAHFKVSADLANKECPYGAYCLAMMHLGEPPVSIDTSSEIPYDPNRALELLLKSASLEYPPSYYQLGRLYESGEHGVQINYGFAIDNYKLASNQGNQDALYSLARIYVNGIEGVVEKDYKLAFNYCENAAIQGLQAAELLMGWFYDPEVPLCLGFKNQSKSDFPQKSLIYAREWYRRAAASGSTEAATWLGNKKIN</sequence>
<dbReference type="SMART" id="SM00671">
    <property type="entry name" value="SEL1"/>
    <property type="match status" value="7"/>
</dbReference>
<feature type="region of interest" description="Disordered" evidence="2">
    <location>
        <begin position="248"/>
        <end position="279"/>
    </location>
</feature>
<dbReference type="PANTHER" id="PTHR46430">
    <property type="entry name" value="PROTEIN SKT5-RELATED"/>
    <property type="match status" value="1"/>
</dbReference>
<gene>
    <name evidence="3" type="ORF">BB559_003445</name>
</gene>
<accession>A0A2T9YL97</accession>
<feature type="compositionally biased region" description="Polar residues" evidence="2">
    <location>
        <begin position="167"/>
        <end position="185"/>
    </location>
</feature>
<dbReference type="STRING" id="61424.A0A2T9YL97"/>
<dbReference type="InterPro" id="IPR006597">
    <property type="entry name" value="Sel1-like"/>
</dbReference>
<dbReference type="InterPro" id="IPR011990">
    <property type="entry name" value="TPR-like_helical_dom_sf"/>
</dbReference>
<dbReference type="EMBL" id="MBFT01000336">
    <property type="protein sequence ID" value="PVU93089.1"/>
    <property type="molecule type" value="Genomic_DNA"/>
</dbReference>
<organism evidence="3 4">
    <name type="scientific">Furculomyces boomerangus</name>
    <dbReference type="NCBI Taxonomy" id="61424"/>
    <lineage>
        <taxon>Eukaryota</taxon>
        <taxon>Fungi</taxon>
        <taxon>Fungi incertae sedis</taxon>
        <taxon>Zoopagomycota</taxon>
        <taxon>Kickxellomycotina</taxon>
        <taxon>Harpellomycetes</taxon>
        <taxon>Harpellales</taxon>
        <taxon>Harpellaceae</taxon>
        <taxon>Furculomyces</taxon>
    </lineage>
</organism>
<dbReference type="PANTHER" id="PTHR46430:SF3">
    <property type="entry name" value="ACTIVATOR OF C KINASE PROTEIN 1"/>
    <property type="match status" value="1"/>
</dbReference>
<feature type="region of interest" description="Disordered" evidence="2">
    <location>
        <begin position="64"/>
        <end position="106"/>
    </location>
</feature>
<feature type="region of interest" description="Disordered" evidence="2">
    <location>
        <begin position="137"/>
        <end position="197"/>
    </location>
</feature>
<evidence type="ECO:0000256" key="2">
    <source>
        <dbReference type="SAM" id="MobiDB-lite"/>
    </source>
</evidence>
<keyword evidence="1" id="KW-0677">Repeat</keyword>
<evidence type="ECO:0000313" key="3">
    <source>
        <dbReference type="EMBL" id="PVU93089.1"/>
    </source>
</evidence>
<dbReference type="AlphaFoldDB" id="A0A2T9YL97"/>
<name>A0A2T9YL97_9FUNG</name>
<proteinExistence type="predicted"/>
<dbReference type="SUPFAM" id="SSF81901">
    <property type="entry name" value="HCP-like"/>
    <property type="match status" value="2"/>
</dbReference>
<feature type="compositionally biased region" description="Polar residues" evidence="2">
    <location>
        <begin position="255"/>
        <end position="270"/>
    </location>
</feature>
<protein>
    <submittedName>
        <fullName evidence="3">Uncharacterized protein</fullName>
    </submittedName>
</protein>
<comment type="caution">
    <text evidence="3">The sequence shown here is derived from an EMBL/GenBank/DDBJ whole genome shotgun (WGS) entry which is preliminary data.</text>
</comment>
<dbReference type="Proteomes" id="UP000245699">
    <property type="component" value="Unassembled WGS sequence"/>
</dbReference>
<evidence type="ECO:0000256" key="1">
    <source>
        <dbReference type="ARBA" id="ARBA00022737"/>
    </source>
</evidence>